<dbReference type="GO" id="GO:0006270">
    <property type="term" value="P:DNA replication initiation"/>
    <property type="evidence" value="ECO:0007669"/>
    <property type="project" value="TreeGrafter"/>
</dbReference>
<evidence type="ECO:0000313" key="16">
    <source>
        <dbReference type="WBParaSite" id="GPUH_0001153901-mRNA-1"/>
    </source>
</evidence>
<dbReference type="WBParaSite" id="GPUH_0001153901-mRNA-1">
    <property type="protein sequence ID" value="GPUH_0001153901-mRNA-1"/>
    <property type="gene ID" value="GPUH_0001153901"/>
</dbReference>
<dbReference type="GO" id="GO:0003677">
    <property type="term" value="F:DNA binding"/>
    <property type="evidence" value="ECO:0007669"/>
    <property type="project" value="UniProtKB-UniRule"/>
</dbReference>
<evidence type="ECO:0000256" key="7">
    <source>
        <dbReference type="ARBA" id="ARBA00023004"/>
    </source>
</evidence>
<dbReference type="GO" id="GO:0046872">
    <property type="term" value="F:metal ion binding"/>
    <property type="evidence" value="ECO:0007669"/>
    <property type="project" value="UniProtKB-UniRule"/>
</dbReference>
<evidence type="ECO:0000256" key="12">
    <source>
        <dbReference type="SAM" id="MobiDB-lite"/>
    </source>
</evidence>
<evidence type="ECO:0000256" key="3">
    <source>
        <dbReference type="ARBA" id="ARBA00022485"/>
    </source>
</evidence>
<feature type="binding site" evidence="11">
    <location>
        <position position="452"/>
    </location>
    <ligand>
        <name>[4Fe-4S] cluster</name>
        <dbReference type="ChEBI" id="CHEBI:49883"/>
    </ligand>
</feature>
<evidence type="ECO:0000256" key="6">
    <source>
        <dbReference type="ARBA" id="ARBA00022723"/>
    </source>
</evidence>
<accession>A0A183DS34</accession>
<dbReference type="InterPro" id="IPR058560">
    <property type="entry name" value="DNA_primase_C"/>
</dbReference>
<name>A0A183DS34_9BILA</name>
<keyword evidence="4 10" id="KW-0639">Primosome</keyword>
<sequence length="524" mass="60708">MPIACGCCPQEQLEAERQRDIISHFILRLAFSQKPEQTKWFIQQEVDLFRFRFGMELIKLMPIACGCCPQEQLEAERQRDIISHFILRLAFSQKPEQTKWFIQQEVDLFRFRFGMASKNRDAVKQFLQANKIEAKLVTDAEKASLFENLAEACSIAHEKVDTTDFWKVPFTEALDLVRRRRVLLEYGYAFASDDDLQVILCTRFRLNLAAAMARTIRFIGLTEEEDRLLPFLMKLSRTSYTGKSYAGTDIARVTPDMVDSRTTRFIGLTEEEDRLLPFLTKLSRTSYTGKSYAGTDIARVTPDMIDSLASTSFPLCMKEIHSRLRADHHLRHGARMQYGLFLKAIGMTLDDSLSFWRSEFTKKMDSEKFDKQYAYNIRHNYGKEGKHANYSAYPCTKIILGVAPTAQDCHGCPYRHSALELLTQKLQNCGLSNFQTEKIISLSKSAQYDKACTRYLEYTHRMAENSLGTVITHPNQYFEISRQIIEGKRSRQEEPRVEVTTATQSRHEPQQENMEDDIEELINW</sequence>
<feature type="binding site" evidence="11">
    <location>
        <position position="395"/>
    </location>
    <ligand>
        <name>[4Fe-4S] cluster</name>
        <dbReference type="ChEBI" id="CHEBI:49883"/>
    </ligand>
</feature>
<evidence type="ECO:0000256" key="8">
    <source>
        <dbReference type="ARBA" id="ARBA00023014"/>
    </source>
</evidence>
<dbReference type="GO" id="GO:0006269">
    <property type="term" value="P:DNA replication, synthesis of primer"/>
    <property type="evidence" value="ECO:0007669"/>
    <property type="project" value="UniProtKB-KW"/>
</dbReference>
<dbReference type="OrthoDB" id="421393at2759"/>
<dbReference type="EMBL" id="UYRT01078612">
    <property type="protein sequence ID" value="VDN18887.1"/>
    <property type="molecule type" value="Genomic_DNA"/>
</dbReference>
<evidence type="ECO:0000256" key="5">
    <source>
        <dbReference type="ARBA" id="ARBA00022705"/>
    </source>
</evidence>
<keyword evidence="9 10" id="KW-0238">DNA-binding</keyword>
<evidence type="ECO:0000256" key="11">
    <source>
        <dbReference type="PIRSR" id="PIRSR009449-1"/>
    </source>
</evidence>
<feature type="domain" description="DNA primase large subunit C-terminal" evidence="13">
    <location>
        <begin position="307"/>
        <end position="478"/>
    </location>
</feature>
<dbReference type="AlphaFoldDB" id="A0A183DS34"/>
<comment type="function">
    <text evidence="10">DNA primase is the polymerase that synthesizes small RNA primers for the Okazaki fragments made during discontinuous DNA replication.</text>
</comment>
<keyword evidence="7 10" id="KW-0408">Iron</keyword>
<reference evidence="16" key="1">
    <citation type="submission" date="2016-06" db="UniProtKB">
        <authorList>
            <consortium name="WormBaseParasite"/>
        </authorList>
    </citation>
    <scope>IDENTIFICATION</scope>
</reference>
<comment type="similarity">
    <text evidence="1 10">Belongs to the eukaryotic-type primase large subunit family.</text>
</comment>
<dbReference type="GO" id="GO:0005658">
    <property type="term" value="C:alpha DNA polymerase:primase complex"/>
    <property type="evidence" value="ECO:0007669"/>
    <property type="project" value="TreeGrafter"/>
</dbReference>
<dbReference type="Gene3D" id="1.20.930.80">
    <property type="match status" value="2"/>
</dbReference>
<dbReference type="InterPro" id="IPR007238">
    <property type="entry name" value="DNA_primase_lsu_euk/arc"/>
</dbReference>
<feature type="region of interest" description="Disordered" evidence="12">
    <location>
        <begin position="489"/>
        <end position="519"/>
    </location>
</feature>
<evidence type="ECO:0000313" key="15">
    <source>
        <dbReference type="Proteomes" id="UP000271098"/>
    </source>
</evidence>
<evidence type="ECO:0000256" key="1">
    <source>
        <dbReference type="ARBA" id="ARBA00010564"/>
    </source>
</evidence>
<dbReference type="InterPro" id="IPR016558">
    <property type="entry name" value="DNA_primase_lsu_euk"/>
</dbReference>
<proteinExistence type="inferred from homology"/>
<feature type="binding site" evidence="11">
    <location>
        <position position="316"/>
    </location>
    <ligand>
        <name>[4Fe-4S] cluster</name>
        <dbReference type="ChEBI" id="CHEBI:49883"/>
    </ligand>
</feature>
<evidence type="ECO:0000256" key="9">
    <source>
        <dbReference type="ARBA" id="ARBA00023125"/>
    </source>
</evidence>
<evidence type="ECO:0000256" key="2">
    <source>
        <dbReference type="ARBA" id="ARBA00019038"/>
    </source>
</evidence>
<gene>
    <name evidence="14" type="ORF">GPUH_LOCUS11525</name>
</gene>
<keyword evidence="5 10" id="KW-0235">DNA replication</keyword>
<dbReference type="Pfam" id="PF04104">
    <property type="entry name" value="DNA_primase_lrg"/>
    <property type="match status" value="1"/>
</dbReference>
<dbReference type="GO" id="GO:0051539">
    <property type="term" value="F:4 iron, 4 sulfur cluster binding"/>
    <property type="evidence" value="ECO:0007669"/>
    <property type="project" value="UniProtKB-UniRule"/>
</dbReference>
<keyword evidence="8 10" id="KW-0411">Iron-sulfur</keyword>
<dbReference type="PANTHER" id="PTHR10537">
    <property type="entry name" value="DNA PRIMASE LARGE SUBUNIT"/>
    <property type="match status" value="1"/>
</dbReference>
<feature type="binding site" evidence="11">
    <location>
        <position position="412"/>
    </location>
    <ligand>
        <name>[4Fe-4S] cluster</name>
        <dbReference type="ChEBI" id="CHEBI:49883"/>
    </ligand>
</feature>
<dbReference type="Pfam" id="PF26466">
    <property type="entry name" value="DNA_primase_lrg_N"/>
    <property type="match status" value="2"/>
</dbReference>
<reference evidence="14 15" key="2">
    <citation type="submission" date="2018-11" db="EMBL/GenBank/DDBJ databases">
        <authorList>
            <consortium name="Pathogen Informatics"/>
        </authorList>
    </citation>
    <scope>NUCLEOTIDE SEQUENCE [LARGE SCALE GENOMIC DNA]</scope>
</reference>
<evidence type="ECO:0000259" key="13">
    <source>
        <dbReference type="Pfam" id="PF04104"/>
    </source>
</evidence>
<keyword evidence="6 10" id="KW-0479">Metal-binding</keyword>
<dbReference type="Proteomes" id="UP000271098">
    <property type="component" value="Unassembled WGS sequence"/>
</dbReference>
<protein>
    <recommendedName>
        <fullName evidence="2 10">DNA primase large subunit</fullName>
    </recommendedName>
</protein>
<organism evidence="16">
    <name type="scientific">Gongylonema pulchrum</name>
    <dbReference type="NCBI Taxonomy" id="637853"/>
    <lineage>
        <taxon>Eukaryota</taxon>
        <taxon>Metazoa</taxon>
        <taxon>Ecdysozoa</taxon>
        <taxon>Nematoda</taxon>
        <taxon>Chromadorea</taxon>
        <taxon>Rhabditida</taxon>
        <taxon>Spirurina</taxon>
        <taxon>Spiruromorpha</taxon>
        <taxon>Spiruroidea</taxon>
        <taxon>Gongylonematidae</taxon>
        <taxon>Gongylonema</taxon>
    </lineage>
</organism>
<dbReference type="PIRSF" id="PIRSF009449">
    <property type="entry name" value="DNA_primase_large_subunit"/>
    <property type="match status" value="1"/>
</dbReference>
<evidence type="ECO:0000256" key="10">
    <source>
        <dbReference type="PIRNR" id="PIRNR009449"/>
    </source>
</evidence>
<evidence type="ECO:0000313" key="14">
    <source>
        <dbReference type="EMBL" id="VDN18887.1"/>
    </source>
</evidence>
<keyword evidence="3 10" id="KW-0004">4Fe-4S</keyword>
<evidence type="ECO:0000256" key="4">
    <source>
        <dbReference type="ARBA" id="ARBA00022515"/>
    </source>
</evidence>
<keyword evidence="15" id="KW-1185">Reference proteome</keyword>
<dbReference type="PANTHER" id="PTHR10537:SF3">
    <property type="entry name" value="DNA PRIMASE LARGE SUBUNIT"/>
    <property type="match status" value="1"/>
</dbReference>
<comment type="cofactor">
    <cofactor evidence="10">
        <name>[4Fe-4S] cluster</name>
        <dbReference type="ChEBI" id="CHEBI:49883"/>
    </cofactor>
    <text evidence="10">Binds 1 [4Fe-4S] cluster.</text>
</comment>
<dbReference type="CDD" id="cd07322">
    <property type="entry name" value="PriL_PriS_Eukaryotic"/>
    <property type="match status" value="1"/>
</dbReference>